<dbReference type="Proteomes" id="UP000772181">
    <property type="component" value="Unassembled WGS sequence"/>
</dbReference>
<name>A0A933LPC8_UNCTE</name>
<evidence type="ECO:0000313" key="2">
    <source>
        <dbReference type="EMBL" id="MBI4595003.1"/>
    </source>
</evidence>
<comment type="caution">
    <text evidence="2">The sequence shown here is derived from an EMBL/GenBank/DDBJ whole genome shotgun (WGS) entry which is preliminary data.</text>
</comment>
<evidence type="ECO:0000256" key="1">
    <source>
        <dbReference type="SAM" id="Phobius"/>
    </source>
</evidence>
<dbReference type="AlphaFoldDB" id="A0A933LPC8"/>
<keyword evidence="1" id="KW-1133">Transmembrane helix</keyword>
<evidence type="ECO:0000313" key="3">
    <source>
        <dbReference type="Proteomes" id="UP000772181"/>
    </source>
</evidence>
<gene>
    <name evidence="2" type="ORF">HY730_01325</name>
</gene>
<dbReference type="EMBL" id="JACQWF010000063">
    <property type="protein sequence ID" value="MBI4595003.1"/>
    <property type="molecule type" value="Genomic_DNA"/>
</dbReference>
<protein>
    <submittedName>
        <fullName evidence="2">Uncharacterized protein</fullName>
    </submittedName>
</protein>
<keyword evidence="1" id="KW-0812">Transmembrane</keyword>
<accession>A0A933LPC8</accession>
<organism evidence="2 3">
    <name type="scientific">Tectimicrobiota bacterium</name>
    <dbReference type="NCBI Taxonomy" id="2528274"/>
    <lineage>
        <taxon>Bacteria</taxon>
        <taxon>Pseudomonadati</taxon>
        <taxon>Nitrospinota/Tectimicrobiota group</taxon>
        <taxon>Candidatus Tectimicrobiota</taxon>
    </lineage>
</organism>
<proteinExistence type="predicted"/>
<sequence length="70" mass="8260">MAVEALYLFGRILQLIAFKYVVIRMFDYFESNDFFKTKSGRKIHRSIHDIALVSLHLLLIVQIIRYLVAT</sequence>
<feature type="transmembrane region" description="Helical" evidence="1">
    <location>
        <begin position="6"/>
        <end position="26"/>
    </location>
</feature>
<feature type="transmembrane region" description="Helical" evidence="1">
    <location>
        <begin position="47"/>
        <end position="68"/>
    </location>
</feature>
<keyword evidence="1" id="KW-0472">Membrane</keyword>
<reference evidence="2" key="1">
    <citation type="submission" date="2020-07" db="EMBL/GenBank/DDBJ databases">
        <title>Huge and variable diversity of episymbiotic CPR bacteria and DPANN archaea in groundwater ecosystems.</title>
        <authorList>
            <person name="He C.Y."/>
            <person name="Keren R."/>
            <person name="Whittaker M."/>
            <person name="Farag I.F."/>
            <person name="Doudna J."/>
            <person name="Cate J.H.D."/>
            <person name="Banfield J.F."/>
        </authorList>
    </citation>
    <scope>NUCLEOTIDE SEQUENCE</scope>
    <source>
        <strain evidence="2">NC_groundwater_1482_Ag_S-0.65um_47_24</strain>
    </source>
</reference>